<evidence type="ECO:0000256" key="7">
    <source>
        <dbReference type="ARBA" id="ARBA00022989"/>
    </source>
</evidence>
<feature type="transmembrane region" description="Helical" evidence="11">
    <location>
        <begin position="273"/>
        <end position="292"/>
    </location>
</feature>
<keyword evidence="5 11" id="KW-0812">Transmembrane</keyword>
<feature type="domain" description="Major facilitator superfamily (MFS) profile" evidence="12">
    <location>
        <begin position="11"/>
        <end position="420"/>
    </location>
</feature>
<organism evidence="13 14">
    <name type="scientific">Nonomuraea cypriaca</name>
    <dbReference type="NCBI Taxonomy" id="1187855"/>
    <lineage>
        <taxon>Bacteria</taxon>
        <taxon>Bacillati</taxon>
        <taxon>Actinomycetota</taxon>
        <taxon>Actinomycetes</taxon>
        <taxon>Streptosporangiales</taxon>
        <taxon>Streptosporangiaceae</taxon>
        <taxon>Nonomuraea</taxon>
    </lineage>
</organism>
<keyword evidence="7 11" id="KW-1133">Transmembrane helix</keyword>
<comment type="caution">
    <text evidence="13">The sequence shown here is derived from an EMBL/GenBank/DDBJ whole genome shotgun (WGS) entry which is preliminary data.</text>
</comment>
<dbReference type="CDD" id="cd17369">
    <property type="entry name" value="MFS_ShiA_like"/>
    <property type="match status" value="1"/>
</dbReference>
<keyword evidence="4" id="KW-1003">Cell membrane</keyword>
<evidence type="ECO:0000256" key="5">
    <source>
        <dbReference type="ARBA" id="ARBA00022692"/>
    </source>
</evidence>
<accession>A0A931AEF0</accession>
<comment type="similarity">
    <text evidence="2">Belongs to the major facilitator superfamily. Metabolite:H+ Symporter (MHS) family (TC 2.A.1.6) family.</text>
</comment>
<comment type="subcellular location">
    <subcellularLocation>
        <location evidence="1">Cell membrane</location>
        <topology evidence="1">Multi-pass membrane protein</topology>
    </subcellularLocation>
</comment>
<feature type="transmembrane region" description="Helical" evidence="11">
    <location>
        <begin position="328"/>
        <end position="347"/>
    </location>
</feature>
<dbReference type="Proteomes" id="UP000605361">
    <property type="component" value="Unassembled WGS sequence"/>
</dbReference>
<evidence type="ECO:0000256" key="6">
    <source>
        <dbReference type="ARBA" id="ARBA00022847"/>
    </source>
</evidence>
<dbReference type="InterPro" id="IPR005828">
    <property type="entry name" value="MFS_sugar_transport-like"/>
</dbReference>
<evidence type="ECO:0000256" key="3">
    <source>
        <dbReference type="ARBA" id="ARBA00022448"/>
    </source>
</evidence>
<feature type="transmembrane region" description="Helical" evidence="11">
    <location>
        <begin position="48"/>
        <end position="72"/>
    </location>
</feature>
<evidence type="ECO:0000256" key="1">
    <source>
        <dbReference type="ARBA" id="ARBA00004651"/>
    </source>
</evidence>
<keyword evidence="3" id="KW-0813">Transport</keyword>
<sequence length="444" mass="47112">MPGSKQQTRRVILASLIGTSLEWYDFFLYTTAATLVFPALFFPSLDPLNATLASLTTNAVAFVARPLGGVVFGHFGDRAGRKTVLVVTLLVMGVSTFLIGVLPGYASVGVLAPVLLAVLRFAQGLGLGGEWGGAVLMSLEHGDGRRRGFNASWPQVGVPAGYVLATGLLTILSFTMSDAEFLSWGWRVPFLLSGVLVFLGLWVRLRVSESPLFAEVEQHGAKAKMPLVEVLRTHPRALLSAFTARIGVDVAFYTFTAYIIVYLTTQLELDRSVALNAVLIGSALQLVLIPLFGALSDRVGRRPVYLAGVVGAAVWVFAFFPLLDSKSFPLIALAAVVALVTHAAMYGPQAAFIAELFSTRLRYSGASMGYQVAGIVGGALAPIIAVQLFQMYETTVAVSVYVVVALAITAVGLAIAPETRDVDIAAEPELAAPPRLPGQVGPFA</sequence>
<dbReference type="InterPro" id="IPR036259">
    <property type="entry name" value="MFS_trans_sf"/>
</dbReference>
<dbReference type="EMBL" id="JADOGI010000151">
    <property type="protein sequence ID" value="MBF8191216.1"/>
    <property type="molecule type" value="Genomic_DNA"/>
</dbReference>
<gene>
    <name evidence="13" type="ORF">ITP53_37015</name>
</gene>
<dbReference type="PANTHER" id="PTHR43045">
    <property type="entry name" value="SHIKIMATE TRANSPORTER"/>
    <property type="match status" value="1"/>
</dbReference>
<evidence type="ECO:0000256" key="4">
    <source>
        <dbReference type="ARBA" id="ARBA00022475"/>
    </source>
</evidence>
<dbReference type="GO" id="GO:0015293">
    <property type="term" value="F:symporter activity"/>
    <property type="evidence" value="ECO:0007669"/>
    <property type="project" value="UniProtKB-KW"/>
</dbReference>
<feature type="transmembrane region" description="Helical" evidence="11">
    <location>
        <begin position="21"/>
        <end position="42"/>
    </location>
</feature>
<feature type="transmembrane region" description="Helical" evidence="11">
    <location>
        <begin position="368"/>
        <end position="389"/>
    </location>
</feature>
<feature type="transmembrane region" description="Helical" evidence="11">
    <location>
        <begin position="84"/>
        <end position="106"/>
    </location>
</feature>
<dbReference type="PANTHER" id="PTHR43045:SF1">
    <property type="entry name" value="SHIKIMATE TRANSPORTER"/>
    <property type="match status" value="1"/>
</dbReference>
<dbReference type="Gene3D" id="1.20.1250.20">
    <property type="entry name" value="MFS general substrate transporter like domains"/>
    <property type="match status" value="1"/>
</dbReference>
<evidence type="ECO:0000256" key="2">
    <source>
        <dbReference type="ARBA" id="ARBA00008240"/>
    </source>
</evidence>
<dbReference type="AlphaFoldDB" id="A0A931AEF0"/>
<dbReference type="RefSeq" id="WP_195900125.1">
    <property type="nucleotide sequence ID" value="NZ_JADOGI010000151.1"/>
</dbReference>
<name>A0A931AEF0_9ACTN</name>
<keyword evidence="14" id="KW-1185">Reference proteome</keyword>
<dbReference type="PROSITE" id="PS50850">
    <property type="entry name" value="MFS"/>
    <property type="match status" value="1"/>
</dbReference>
<feature type="transmembrane region" description="Helical" evidence="11">
    <location>
        <begin position="151"/>
        <end position="172"/>
    </location>
</feature>
<evidence type="ECO:0000256" key="9">
    <source>
        <dbReference type="ARBA" id="ARBA00037295"/>
    </source>
</evidence>
<evidence type="ECO:0000259" key="12">
    <source>
        <dbReference type="PROSITE" id="PS50850"/>
    </source>
</evidence>
<evidence type="ECO:0000313" key="13">
    <source>
        <dbReference type="EMBL" id="MBF8191216.1"/>
    </source>
</evidence>
<evidence type="ECO:0000256" key="8">
    <source>
        <dbReference type="ARBA" id="ARBA00023136"/>
    </source>
</evidence>
<evidence type="ECO:0000313" key="14">
    <source>
        <dbReference type="Proteomes" id="UP000605361"/>
    </source>
</evidence>
<reference evidence="13" key="1">
    <citation type="submission" date="2020-11" db="EMBL/GenBank/DDBJ databases">
        <title>Whole-genome analyses of Nonomuraea sp. K274.</title>
        <authorList>
            <person name="Veyisoglu A."/>
        </authorList>
    </citation>
    <scope>NUCLEOTIDE SEQUENCE</scope>
    <source>
        <strain evidence="13">K274</strain>
    </source>
</reference>
<dbReference type="FunFam" id="1.20.1250.20:FF:000001">
    <property type="entry name" value="Dicarboxylate MFS transporter"/>
    <property type="match status" value="1"/>
</dbReference>
<dbReference type="InterPro" id="IPR020846">
    <property type="entry name" value="MFS_dom"/>
</dbReference>
<dbReference type="GO" id="GO:0005886">
    <property type="term" value="C:plasma membrane"/>
    <property type="evidence" value="ECO:0007669"/>
    <property type="project" value="UniProtKB-SubCell"/>
</dbReference>
<dbReference type="InterPro" id="IPR011701">
    <property type="entry name" value="MFS"/>
</dbReference>
<dbReference type="Pfam" id="PF00083">
    <property type="entry name" value="Sugar_tr"/>
    <property type="match status" value="1"/>
</dbReference>
<dbReference type="SUPFAM" id="SSF103473">
    <property type="entry name" value="MFS general substrate transporter"/>
    <property type="match status" value="1"/>
</dbReference>
<feature type="transmembrane region" description="Helical" evidence="11">
    <location>
        <begin position="304"/>
        <end position="322"/>
    </location>
</feature>
<protein>
    <recommendedName>
        <fullName evidence="10">Putative proline/betaine transporter</fullName>
    </recommendedName>
</protein>
<feature type="transmembrane region" description="Helical" evidence="11">
    <location>
        <begin position="395"/>
        <end position="416"/>
    </location>
</feature>
<dbReference type="Pfam" id="PF07690">
    <property type="entry name" value="MFS_1"/>
    <property type="match status" value="1"/>
</dbReference>
<evidence type="ECO:0000256" key="10">
    <source>
        <dbReference type="ARBA" id="ARBA00039918"/>
    </source>
</evidence>
<feature type="transmembrane region" description="Helical" evidence="11">
    <location>
        <begin position="184"/>
        <end position="203"/>
    </location>
</feature>
<proteinExistence type="inferred from homology"/>
<feature type="transmembrane region" description="Helical" evidence="11">
    <location>
        <begin position="242"/>
        <end position="261"/>
    </location>
</feature>
<keyword evidence="6" id="KW-0769">Symport</keyword>
<evidence type="ECO:0000256" key="11">
    <source>
        <dbReference type="SAM" id="Phobius"/>
    </source>
</evidence>
<keyword evidence="8 11" id="KW-0472">Membrane</keyword>
<comment type="function">
    <text evidence="9">May be a proton symporter involved in the uptake of osmolytes such as proline and glycine betaine.</text>
</comment>